<feature type="region of interest" description="Disordered" evidence="2">
    <location>
        <begin position="103"/>
        <end position="129"/>
    </location>
</feature>
<protein>
    <submittedName>
        <fullName evidence="3">Uncharacterized protein</fullName>
    </submittedName>
</protein>
<name>G3ANN0_SPAPN</name>
<proteinExistence type="predicted"/>
<evidence type="ECO:0000256" key="2">
    <source>
        <dbReference type="SAM" id="MobiDB-lite"/>
    </source>
</evidence>
<accession>G3ANN0</accession>
<organism evidence="4">
    <name type="scientific">Spathaspora passalidarum (strain NRRL Y-27907 / 11-Y1)</name>
    <dbReference type="NCBI Taxonomy" id="619300"/>
    <lineage>
        <taxon>Eukaryota</taxon>
        <taxon>Fungi</taxon>
        <taxon>Dikarya</taxon>
        <taxon>Ascomycota</taxon>
        <taxon>Saccharomycotina</taxon>
        <taxon>Pichiomycetes</taxon>
        <taxon>Debaryomycetaceae</taxon>
        <taxon>Spathaspora</taxon>
    </lineage>
</organism>
<keyword evidence="1" id="KW-0175">Coiled coil</keyword>
<dbReference type="EMBL" id="GL996502">
    <property type="protein sequence ID" value="EGW32559.1"/>
    <property type="molecule type" value="Genomic_DNA"/>
</dbReference>
<sequence>MIRHEFSNKLLELFHDELSELRKQDQEKIQALQVKINKLTRTITEKDQEIAQLKAQLKPTRRLSVSSFIKPDHDISPTKEEEFISPARKPQFMVSDRSILATQYSDDDEEVDTSSKKKSPFKRKLSSSQGSIIISPRKSTTSLGPPEKIPRLNATFELDEFSPVKPTQYSSSSSHSSQVHEEVEDSEDEVVEILQFPIISIPKNVTTILQKRKYLLNYYTDRFHNDIEFKINLIRHPINEINWDFADFKANPNYKQSKSLIHNHKIINQKQYNKVKAFYQAANINNDEFNDSFEDKLSQIFDKFASPPGFMNSEFPDTQEQQARRELLKKRQNKRLARRIKECTSVDRGKQIGEFMFVVDILNMYVVSDRWFIK</sequence>
<dbReference type="OMA" id="QCERCQN"/>
<gene>
    <name evidence="3" type="ORF">SPAPADRAFT_67159</name>
</gene>
<dbReference type="AlphaFoldDB" id="G3ANN0"/>
<dbReference type="GeneID" id="18875146"/>
<keyword evidence="4" id="KW-1185">Reference proteome</keyword>
<dbReference type="HOGENOM" id="CLU_595794_0_0_1"/>
<dbReference type="RefSeq" id="XP_007375835.1">
    <property type="nucleotide sequence ID" value="XM_007375773.1"/>
</dbReference>
<dbReference type="OrthoDB" id="4083304at2759"/>
<reference evidence="3 4" key="1">
    <citation type="journal article" date="2011" name="Proc. Natl. Acad. Sci. U.S.A.">
        <title>Comparative genomics of xylose-fermenting fungi for enhanced biofuel production.</title>
        <authorList>
            <person name="Wohlbach D.J."/>
            <person name="Kuo A."/>
            <person name="Sato T.K."/>
            <person name="Potts K.M."/>
            <person name="Salamov A.A."/>
            <person name="LaButti K.M."/>
            <person name="Sun H."/>
            <person name="Clum A."/>
            <person name="Pangilinan J.L."/>
            <person name="Lindquist E.A."/>
            <person name="Lucas S."/>
            <person name="Lapidus A."/>
            <person name="Jin M."/>
            <person name="Gunawan C."/>
            <person name="Balan V."/>
            <person name="Dale B.E."/>
            <person name="Jeffries T.W."/>
            <person name="Zinkel R."/>
            <person name="Barry K.W."/>
            <person name="Grigoriev I.V."/>
            <person name="Gasch A.P."/>
        </authorList>
    </citation>
    <scope>NUCLEOTIDE SEQUENCE [LARGE SCALE GENOMIC DNA]</scope>
    <source>
        <strain evidence="4">NRRL Y-27907 / 11-Y1</strain>
    </source>
</reference>
<feature type="region of interest" description="Disordered" evidence="2">
    <location>
        <begin position="164"/>
        <end position="184"/>
    </location>
</feature>
<dbReference type="STRING" id="619300.G3ANN0"/>
<dbReference type="eggNOG" id="ENOG502S084">
    <property type="taxonomic scope" value="Eukaryota"/>
</dbReference>
<evidence type="ECO:0000313" key="3">
    <source>
        <dbReference type="EMBL" id="EGW32559.1"/>
    </source>
</evidence>
<dbReference type="InParanoid" id="G3ANN0"/>
<feature type="coiled-coil region" evidence="1">
    <location>
        <begin position="15"/>
        <end position="56"/>
    </location>
</feature>
<dbReference type="KEGG" id="spaa:SPAPADRAFT_67159"/>
<dbReference type="Proteomes" id="UP000000709">
    <property type="component" value="Unassembled WGS sequence"/>
</dbReference>
<feature type="compositionally biased region" description="Basic residues" evidence="2">
    <location>
        <begin position="116"/>
        <end position="125"/>
    </location>
</feature>
<evidence type="ECO:0000313" key="4">
    <source>
        <dbReference type="Proteomes" id="UP000000709"/>
    </source>
</evidence>
<evidence type="ECO:0000256" key="1">
    <source>
        <dbReference type="SAM" id="Coils"/>
    </source>
</evidence>